<dbReference type="Proteomes" id="UP000789901">
    <property type="component" value="Unassembled WGS sequence"/>
</dbReference>
<feature type="transmembrane region" description="Helical" evidence="6">
    <location>
        <begin position="342"/>
        <end position="366"/>
    </location>
</feature>
<keyword evidence="2" id="KW-0813">Transport</keyword>
<feature type="transmembrane region" description="Helical" evidence="6">
    <location>
        <begin position="144"/>
        <end position="161"/>
    </location>
</feature>
<protein>
    <submittedName>
        <fullName evidence="7">9326_t:CDS:1</fullName>
    </submittedName>
</protein>
<keyword evidence="5 6" id="KW-0472">Membrane</keyword>
<feature type="non-terminal residue" evidence="7">
    <location>
        <position position="1"/>
    </location>
</feature>
<gene>
    <name evidence="7" type="ORF">GMARGA_LOCUS17684</name>
</gene>
<evidence type="ECO:0000256" key="3">
    <source>
        <dbReference type="ARBA" id="ARBA00022692"/>
    </source>
</evidence>
<dbReference type="EMBL" id="CAJVQB010013554">
    <property type="protein sequence ID" value="CAG8762886.1"/>
    <property type="molecule type" value="Genomic_DNA"/>
</dbReference>
<dbReference type="Gene3D" id="1.20.1250.20">
    <property type="entry name" value="MFS general substrate transporter like domains"/>
    <property type="match status" value="2"/>
</dbReference>
<evidence type="ECO:0000313" key="8">
    <source>
        <dbReference type="Proteomes" id="UP000789901"/>
    </source>
</evidence>
<evidence type="ECO:0000256" key="4">
    <source>
        <dbReference type="ARBA" id="ARBA00022989"/>
    </source>
</evidence>
<proteinExistence type="predicted"/>
<evidence type="ECO:0000313" key="7">
    <source>
        <dbReference type="EMBL" id="CAG8762886.1"/>
    </source>
</evidence>
<feature type="transmembrane region" description="Helical" evidence="6">
    <location>
        <begin position="201"/>
        <end position="221"/>
    </location>
</feature>
<dbReference type="SUPFAM" id="SSF103473">
    <property type="entry name" value="MFS general substrate transporter"/>
    <property type="match status" value="1"/>
</dbReference>
<comment type="caution">
    <text evidence="7">The sequence shown here is derived from an EMBL/GenBank/DDBJ whole genome shotgun (WGS) entry which is preliminary data.</text>
</comment>
<sequence length="412" mass="45191">SFLSEVSEASEDYEAADVNEVDETTDFNIANDIGEATDFTFADEIDEITELNEVTIATAPIIAAEDIDNPKHWSSRKKCLILFVLTITGTIIITTSSILFPALITLRKEFDTSEVAVNSLCNISRYLSIVCAAYSDRFATRRKVLLISMIVYIIPSILCSLTNKIWQLLILSAIQACGSSSTVSISAGIISDIYFPNDRGFAFGIFTLAPSTLLGTASGVLQNISVARNFSARSYNLAPSSIGLLFLAPTLGNSIGSAVGGKYSDFILQKAKKNGAENIRPEMRIKSAFVGALIVPCFYLVYGWLLTIDFNIYVLMILWFFTVFATYIVYNSLSPYLIDVCPGLGASAIALSYCMRLIATGIAAFFGTVMEDALGTGWYYTLISSLCFLPASFLVLVYFNGKRWQAKFFREN</sequence>
<dbReference type="PANTHER" id="PTHR23502:SF132">
    <property type="entry name" value="POLYAMINE TRANSPORTER 2-RELATED"/>
    <property type="match status" value="1"/>
</dbReference>
<organism evidence="7 8">
    <name type="scientific">Gigaspora margarita</name>
    <dbReference type="NCBI Taxonomy" id="4874"/>
    <lineage>
        <taxon>Eukaryota</taxon>
        <taxon>Fungi</taxon>
        <taxon>Fungi incertae sedis</taxon>
        <taxon>Mucoromycota</taxon>
        <taxon>Glomeromycotina</taxon>
        <taxon>Glomeromycetes</taxon>
        <taxon>Diversisporales</taxon>
        <taxon>Gigasporaceae</taxon>
        <taxon>Gigaspora</taxon>
    </lineage>
</organism>
<dbReference type="Pfam" id="PF07690">
    <property type="entry name" value="MFS_1"/>
    <property type="match status" value="1"/>
</dbReference>
<evidence type="ECO:0000256" key="5">
    <source>
        <dbReference type="ARBA" id="ARBA00023136"/>
    </source>
</evidence>
<reference evidence="7 8" key="1">
    <citation type="submission" date="2021-06" db="EMBL/GenBank/DDBJ databases">
        <authorList>
            <person name="Kallberg Y."/>
            <person name="Tangrot J."/>
            <person name="Rosling A."/>
        </authorList>
    </citation>
    <scope>NUCLEOTIDE SEQUENCE [LARGE SCALE GENOMIC DNA]</scope>
    <source>
        <strain evidence="7 8">120-4 pot B 10/14</strain>
    </source>
</reference>
<keyword evidence="4 6" id="KW-1133">Transmembrane helix</keyword>
<evidence type="ECO:0000256" key="2">
    <source>
        <dbReference type="ARBA" id="ARBA00022448"/>
    </source>
</evidence>
<keyword evidence="8" id="KW-1185">Reference proteome</keyword>
<keyword evidence="3 6" id="KW-0812">Transmembrane</keyword>
<feature type="transmembrane region" description="Helical" evidence="6">
    <location>
        <begin position="80"/>
        <end position="104"/>
    </location>
</feature>
<dbReference type="InterPro" id="IPR036259">
    <property type="entry name" value="MFS_trans_sf"/>
</dbReference>
<accession>A0ABN7VE83</accession>
<feature type="transmembrane region" description="Helical" evidence="6">
    <location>
        <begin position="378"/>
        <end position="399"/>
    </location>
</feature>
<feature type="transmembrane region" description="Helical" evidence="6">
    <location>
        <begin position="288"/>
        <end position="306"/>
    </location>
</feature>
<evidence type="ECO:0000256" key="1">
    <source>
        <dbReference type="ARBA" id="ARBA00004141"/>
    </source>
</evidence>
<feature type="transmembrane region" description="Helical" evidence="6">
    <location>
        <begin position="312"/>
        <end position="330"/>
    </location>
</feature>
<evidence type="ECO:0000256" key="6">
    <source>
        <dbReference type="SAM" id="Phobius"/>
    </source>
</evidence>
<dbReference type="InterPro" id="IPR011701">
    <property type="entry name" value="MFS"/>
</dbReference>
<name>A0ABN7VE83_GIGMA</name>
<dbReference type="PANTHER" id="PTHR23502">
    <property type="entry name" value="MAJOR FACILITATOR SUPERFAMILY"/>
    <property type="match status" value="1"/>
</dbReference>
<comment type="subcellular location">
    <subcellularLocation>
        <location evidence="1">Membrane</location>
        <topology evidence="1">Multi-pass membrane protein</topology>
    </subcellularLocation>
</comment>
<feature type="transmembrane region" description="Helical" evidence="6">
    <location>
        <begin position="168"/>
        <end position="195"/>
    </location>
</feature>